<feature type="transmembrane region" description="Helical" evidence="2">
    <location>
        <begin position="20"/>
        <end position="41"/>
    </location>
</feature>
<organism evidence="3 4">
    <name type="scientific">Aspergillus fumigatus (strain CBS 144.89 / FGSC A1163 / CEA10)</name>
    <name type="common">Neosartorya fumigata</name>
    <dbReference type="NCBI Taxonomy" id="451804"/>
    <lineage>
        <taxon>Eukaryota</taxon>
        <taxon>Fungi</taxon>
        <taxon>Dikarya</taxon>
        <taxon>Ascomycota</taxon>
        <taxon>Pezizomycotina</taxon>
        <taxon>Eurotiomycetes</taxon>
        <taxon>Eurotiomycetidae</taxon>
        <taxon>Eurotiales</taxon>
        <taxon>Aspergillaceae</taxon>
        <taxon>Aspergillus</taxon>
        <taxon>Aspergillus subgen. Fumigati</taxon>
    </lineage>
</organism>
<keyword evidence="2" id="KW-0812">Transmembrane</keyword>
<protein>
    <submittedName>
        <fullName evidence="3">Uncharacterized protein</fullName>
    </submittedName>
</protein>
<dbReference type="Proteomes" id="UP000001699">
    <property type="component" value="Unassembled WGS sequence"/>
</dbReference>
<dbReference type="EMBL" id="DS499595">
    <property type="protein sequence ID" value="EDP55222.1"/>
    <property type="molecule type" value="Genomic_DNA"/>
</dbReference>
<evidence type="ECO:0000313" key="3">
    <source>
        <dbReference type="EMBL" id="EDP55222.1"/>
    </source>
</evidence>
<dbReference type="VEuPathDB" id="FungiDB:AFUB_032860"/>
<evidence type="ECO:0000313" key="4">
    <source>
        <dbReference type="Proteomes" id="UP000001699"/>
    </source>
</evidence>
<proteinExistence type="predicted"/>
<dbReference type="AlphaFoldDB" id="B0XVL4"/>
<name>B0XVL4_ASPFC</name>
<accession>B0XVL4</accession>
<gene>
    <name evidence="3" type="ORF">AFUB_032860</name>
</gene>
<dbReference type="HOGENOM" id="CLU_1115537_0_0_1"/>
<reference evidence="3 4" key="1">
    <citation type="journal article" date="2008" name="PLoS Genet.">
        <title>Genomic islands in the pathogenic filamentous fungus Aspergillus fumigatus.</title>
        <authorList>
            <person name="Fedorova N.D."/>
            <person name="Khaldi N."/>
            <person name="Joardar V.S."/>
            <person name="Maiti R."/>
            <person name="Amedeo P."/>
            <person name="Anderson M.J."/>
            <person name="Crabtree J."/>
            <person name="Silva J.C."/>
            <person name="Badger J.H."/>
            <person name="Albarraq A."/>
            <person name="Angiuoli S."/>
            <person name="Bussey H."/>
            <person name="Bowyer P."/>
            <person name="Cotty P.J."/>
            <person name="Dyer P.S."/>
            <person name="Egan A."/>
            <person name="Galens K."/>
            <person name="Fraser-Liggett C.M."/>
            <person name="Haas B.J."/>
            <person name="Inman J.M."/>
            <person name="Kent R."/>
            <person name="Lemieux S."/>
            <person name="Malavazi I."/>
            <person name="Orvis J."/>
            <person name="Roemer T."/>
            <person name="Ronning C.M."/>
            <person name="Sundaram J.P."/>
            <person name="Sutton G."/>
            <person name="Turner G."/>
            <person name="Venter J.C."/>
            <person name="White O.R."/>
            <person name="Whitty B.R."/>
            <person name="Youngman P."/>
            <person name="Wolfe K.H."/>
            <person name="Goldman G.H."/>
            <person name="Wortman J.R."/>
            <person name="Jiang B."/>
            <person name="Denning D.W."/>
            <person name="Nierman W.C."/>
        </authorList>
    </citation>
    <scope>NUCLEOTIDE SEQUENCE [LARGE SCALE GENOMIC DNA]</scope>
    <source>
        <strain evidence="4">CBS 144.89 / FGSC A1163 / CEA10</strain>
    </source>
</reference>
<keyword evidence="2" id="KW-0472">Membrane</keyword>
<sequence>MHANSTDTTSTPYRTHMSPSYGTGIAILPVGVSPFLLFLQLNTLLIPHHSRYEDSVLCLTRFDAHGVKPSTLAIGDYKTLSSLRLYATPYPGTVMQSGSDADARGPRAEARTGLVACSRCRLDWLLAAGSIQDSNATTLPGGINSPGKLSERWRLGKIQIHDECPGEEATKDPVDRSDLLSTDSIRIPAKYVPRTRHARVEMELVLSSHQDELHGYNSHRKVPKERQITQKDGSYDIDPGKSPTKASSR</sequence>
<keyword evidence="2" id="KW-1133">Transmembrane helix</keyword>
<evidence type="ECO:0000256" key="1">
    <source>
        <dbReference type="SAM" id="MobiDB-lite"/>
    </source>
</evidence>
<feature type="region of interest" description="Disordered" evidence="1">
    <location>
        <begin position="213"/>
        <end position="249"/>
    </location>
</feature>
<keyword evidence="4" id="KW-1185">Reference proteome</keyword>
<evidence type="ECO:0000256" key="2">
    <source>
        <dbReference type="SAM" id="Phobius"/>
    </source>
</evidence>